<dbReference type="AlphaFoldDB" id="W0F1P8"/>
<dbReference type="PANTHER" id="PTHR32183">
    <property type="match status" value="1"/>
</dbReference>
<reference evidence="5 6" key="1">
    <citation type="submission" date="2013-12" db="EMBL/GenBank/DDBJ databases">
        <authorList>
            <consortium name="DOE Joint Genome Institute"/>
            <person name="Eisen J."/>
            <person name="Huntemann M."/>
            <person name="Han J."/>
            <person name="Chen A."/>
            <person name="Kyrpides N."/>
            <person name="Mavromatis K."/>
            <person name="Markowitz V."/>
            <person name="Palaniappan K."/>
            <person name="Ivanova N."/>
            <person name="Schaumberg A."/>
            <person name="Pati A."/>
            <person name="Liolios K."/>
            <person name="Nordberg H.P."/>
            <person name="Cantor M.N."/>
            <person name="Hua S.X."/>
            <person name="Woyke T."/>
        </authorList>
    </citation>
    <scope>NUCLEOTIDE SEQUENCE [LARGE SCALE GENOMIC DNA]</scope>
    <source>
        <strain evidence="6">DSM 19437</strain>
    </source>
</reference>
<evidence type="ECO:0000256" key="2">
    <source>
        <dbReference type="ARBA" id="ARBA00022603"/>
    </source>
</evidence>
<evidence type="ECO:0000256" key="3">
    <source>
        <dbReference type="ARBA" id="ARBA00022679"/>
    </source>
</evidence>
<dbReference type="CDD" id="cd02440">
    <property type="entry name" value="AdoMet_MTases"/>
    <property type="match status" value="1"/>
</dbReference>
<keyword evidence="2" id="KW-0489">Methyltransferase</keyword>
<dbReference type="OrthoDB" id="9778208at2"/>
<sequence length="195" mass="22144">MSTSAPALNKEYWDSRWQNNETRWDIGYAAPAIRAYMETRNRDAAILIPGCGNAYEAEMLLELGFHHITLVDISPVAVERLAVKFTNTINCVCADFFEHNGHYEIILEQTFFCALDPSLRKKYVEKMHALLNPGGILAGLLFANEFPNPGPPFGGTAQEYRQLFQPGFKIQHLEVCYNSIPQRTGNELFIECIRK</sequence>
<dbReference type="STRING" id="929713.NIASO_20570"/>
<dbReference type="eggNOG" id="COG3963">
    <property type="taxonomic scope" value="Bacteria"/>
</dbReference>
<evidence type="ECO:0000256" key="4">
    <source>
        <dbReference type="ARBA" id="ARBA00022691"/>
    </source>
</evidence>
<dbReference type="GO" id="GO:0032259">
    <property type="term" value="P:methylation"/>
    <property type="evidence" value="ECO:0007669"/>
    <property type="project" value="UniProtKB-KW"/>
</dbReference>
<accession>W0F1P8</accession>
<evidence type="ECO:0000256" key="1">
    <source>
        <dbReference type="ARBA" id="ARBA00022553"/>
    </source>
</evidence>
<keyword evidence="1" id="KW-0597">Phosphoprotein</keyword>
<dbReference type="HOGENOM" id="CLU_056435_1_2_10"/>
<protein>
    <submittedName>
        <fullName evidence="5">SAM-dependent methlyltransferase</fullName>
    </submittedName>
</protein>
<dbReference type="SUPFAM" id="SSF53335">
    <property type="entry name" value="S-adenosyl-L-methionine-dependent methyltransferases"/>
    <property type="match status" value="1"/>
</dbReference>
<dbReference type="EMBL" id="CP007035">
    <property type="protein sequence ID" value="AHF16937.1"/>
    <property type="molecule type" value="Genomic_DNA"/>
</dbReference>
<evidence type="ECO:0000313" key="6">
    <source>
        <dbReference type="Proteomes" id="UP000003586"/>
    </source>
</evidence>
<keyword evidence="6" id="KW-1185">Reference proteome</keyword>
<dbReference type="Pfam" id="PF05724">
    <property type="entry name" value="TPMT"/>
    <property type="match status" value="1"/>
</dbReference>
<dbReference type="InterPro" id="IPR008854">
    <property type="entry name" value="TPMT"/>
</dbReference>
<evidence type="ECO:0000313" key="5">
    <source>
        <dbReference type="EMBL" id="AHF16937.1"/>
    </source>
</evidence>
<dbReference type="RefSeq" id="WP_008582555.1">
    <property type="nucleotide sequence ID" value="NZ_CP007035.1"/>
</dbReference>
<dbReference type="Gene3D" id="3.40.50.150">
    <property type="entry name" value="Vaccinia Virus protein VP39"/>
    <property type="match status" value="1"/>
</dbReference>
<dbReference type="Proteomes" id="UP000003586">
    <property type="component" value="Chromosome"/>
</dbReference>
<dbReference type="PROSITE" id="PS51585">
    <property type="entry name" value="SAM_MT_TPMT"/>
    <property type="match status" value="1"/>
</dbReference>
<proteinExistence type="predicted"/>
<name>W0F1P8_9BACT</name>
<gene>
    <name evidence="5" type="ORF">NIASO_20570</name>
</gene>
<keyword evidence="4" id="KW-0949">S-adenosyl-L-methionine</keyword>
<dbReference type="InterPro" id="IPR029063">
    <property type="entry name" value="SAM-dependent_MTases_sf"/>
</dbReference>
<keyword evidence="3 5" id="KW-0808">Transferase</keyword>
<dbReference type="GO" id="GO:0008757">
    <property type="term" value="F:S-adenosylmethionine-dependent methyltransferase activity"/>
    <property type="evidence" value="ECO:0007669"/>
    <property type="project" value="InterPro"/>
</dbReference>
<dbReference type="KEGG" id="nso:NIASO_20570"/>
<dbReference type="PANTHER" id="PTHR32183:SF6">
    <property type="entry name" value="CYSTEINE SULFINATE DESULFINASE_CYSTEINE DESULFURASE AND RELATED ENZYMES"/>
    <property type="match status" value="1"/>
</dbReference>
<organism evidence="5 6">
    <name type="scientific">Niabella soli DSM 19437</name>
    <dbReference type="NCBI Taxonomy" id="929713"/>
    <lineage>
        <taxon>Bacteria</taxon>
        <taxon>Pseudomonadati</taxon>
        <taxon>Bacteroidota</taxon>
        <taxon>Chitinophagia</taxon>
        <taxon>Chitinophagales</taxon>
        <taxon>Chitinophagaceae</taxon>
        <taxon>Niabella</taxon>
    </lineage>
</organism>